<name>A0A4P9W305_9FUNG</name>
<feature type="region of interest" description="Disordered" evidence="1">
    <location>
        <begin position="123"/>
        <end position="144"/>
    </location>
</feature>
<feature type="region of interest" description="Disordered" evidence="1">
    <location>
        <begin position="18"/>
        <end position="89"/>
    </location>
</feature>
<organism evidence="2 3">
    <name type="scientific">Blyttiomyces helicus</name>
    <dbReference type="NCBI Taxonomy" id="388810"/>
    <lineage>
        <taxon>Eukaryota</taxon>
        <taxon>Fungi</taxon>
        <taxon>Fungi incertae sedis</taxon>
        <taxon>Chytridiomycota</taxon>
        <taxon>Chytridiomycota incertae sedis</taxon>
        <taxon>Chytridiomycetes</taxon>
        <taxon>Chytridiomycetes incertae sedis</taxon>
        <taxon>Blyttiomyces</taxon>
    </lineage>
</organism>
<dbReference type="EMBL" id="ML000077">
    <property type="protein sequence ID" value="RKO84456.1"/>
    <property type="molecule type" value="Genomic_DNA"/>
</dbReference>
<feature type="compositionally biased region" description="Basic and acidic residues" evidence="1">
    <location>
        <begin position="134"/>
        <end position="144"/>
    </location>
</feature>
<proteinExistence type="predicted"/>
<reference evidence="3" key="1">
    <citation type="journal article" date="2018" name="Nat. Microbiol.">
        <title>Leveraging single-cell genomics to expand the fungal tree of life.</title>
        <authorList>
            <person name="Ahrendt S.R."/>
            <person name="Quandt C.A."/>
            <person name="Ciobanu D."/>
            <person name="Clum A."/>
            <person name="Salamov A."/>
            <person name="Andreopoulos B."/>
            <person name="Cheng J.F."/>
            <person name="Woyke T."/>
            <person name="Pelin A."/>
            <person name="Henrissat B."/>
            <person name="Reynolds N.K."/>
            <person name="Benny G.L."/>
            <person name="Smith M.E."/>
            <person name="James T.Y."/>
            <person name="Grigoriev I.V."/>
        </authorList>
    </citation>
    <scope>NUCLEOTIDE SEQUENCE [LARGE SCALE GENOMIC DNA]</scope>
</reference>
<evidence type="ECO:0000256" key="1">
    <source>
        <dbReference type="SAM" id="MobiDB-lite"/>
    </source>
</evidence>
<feature type="compositionally biased region" description="Polar residues" evidence="1">
    <location>
        <begin position="32"/>
        <end position="42"/>
    </location>
</feature>
<dbReference type="Proteomes" id="UP000269721">
    <property type="component" value="Unassembled WGS sequence"/>
</dbReference>
<accession>A0A4P9W305</accession>
<gene>
    <name evidence="2" type="ORF">BDK51DRAFT_49056</name>
</gene>
<evidence type="ECO:0000313" key="3">
    <source>
        <dbReference type="Proteomes" id="UP000269721"/>
    </source>
</evidence>
<sequence>MKDPPADRSASCQILAARPLVAQFPQPGHPTHQPTNRFITQSPTPPSLTGRRRQTPDDEPTSQLPDAAPRPAANLPTMLDPPHRQEPKAPIALVTVPSNYAALARPWITRPPVVKALRVMPRQCPRNTPQQSLDRSKRVSGLERDRGSLSVLVYNHVPPQQRSVVHQPVSPSAVKDQVLV</sequence>
<dbReference type="AlphaFoldDB" id="A0A4P9W305"/>
<keyword evidence="3" id="KW-1185">Reference proteome</keyword>
<protein>
    <submittedName>
        <fullName evidence="2">Uncharacterized protein</fullName>
    </submittedName>
</protein>
<evidence type="ECO:0000313" key="2">
    <source>
        <dbReference type="EMBL" id="RKO84456.1"/>
    </source>
</evidence>